<keyword evidence="1" id="KW-0732">Signal</keyword>
<name>A0ABR9IS94_RHIVS</name>
<accession>A0ABR9IS94</accession>
<gene>
    <name evidence="2" type="ORF">H4W29_003245</name>
</gene>
<feature type="chain" id="PRO_5047013694" description="Cytochrome c domain-containing protein" evidence="1">
    <location>
        <begin position="25"/>
        <end position="446"/>
    </location>
</feature>
<protein>
    <recommendedName>
        <fullName evidence="4">Cytochrome c domain-containing protein</fullName>
    </recommendedName>
</protein>
<organism evidence="2 3">
    <name type="scientific">Rhizobium viscosum</name>
    <name type="common">Arthrobacter viscosus</name>
    <dbReference type="NCBI Taxonomy" id="1673"/>
    <lineage>
        <taxon>Bacteria</taxon>
        <taxon>Pseudomonadati</taxon>
        <taxon>Pseudomonadota</taxon>
        <taxon>Alphaproteobacteria</taxon>
        <taxon>Hyphomicrobiales</taxon>
        <taxon>Rhizobiaceae</taxon>
        <taxon>Rhizobium/Agrobacterium group</taxon>
        <taxon>Rhizobium</taxon>
    </lineage>
</organism>
<feature type="signal peptide" evidence="1">
    <location>
        <begin position="1"/>
        <end position="24"/>
    </location>
</feature>
<dbReference type="EMBL" id="JADBEC010000001">
    <property type="protein sequence ID" value="MBE1506064.1"/>
    <property type="molecule type" value="Genomic_DNA"/>
</dbReference>
<evidence type="ECO:0008006" key="4">
    <source>
        <dbReference type="Google" id="ProtNLM"/>
    </source>
</evidence>
<evidence type="ECO:0000313" key="3">
    <source>
        <dbReference type="Proteomes" id="UP000620262"/>
    </source>
</evidence>
<dbReference type="RefSeq" id="WP_192729818.1">
    <property type="nucleotide sequence ID" value="NZ_BAAAVL010000005.1"/>
</dbReference>
<evidence type="ECO:0000256" key="1">
    <source>
        <dbReference type="SAM" id="SignalP"/>
    </source>
</evidence>
<reference evidence="2 3" key="1">
    <citation type="submission" date="2020-10" db="EMBL/GenBank/DDBJ databases">
        <title>Sequencing the genomes of 1000 actinobacteria strains.</title>
        <authorList>
            <person name="Klenk H.-P."/>
        </authorList>
    </citation>
    <scope>NUCLEOTIDE SEQUENCE [LARGE SCALE GENOMIC DNA]</scope>
    <source>
        <strain evidence="2 3">DSM 7307</strain>
    </source>
</reference>
<keyword evidence="3" id="KW-1185">Reference proteome</keyword>
<evidence type="ECO:0000313" key="2">
    <source>
        <dbReference type="EMBL" id="MBE1506064.1"/>
    </source>
</evidence>
<sequence length="446" mass="50235">MRNIFVQGFCCLLLSTTTMPTAFAADKTAHNYCQLAPVRSDALDFPSKHAWDLFLMLNHPAVDREIERGRADCARPIGDPGSTTVWESWRNAGKIGVQGEVFLKDGVEPPDWNDTTIPDEKPGQVPKEAITRVQAFSGSDRQPIDPRQISFHDWALIDKAKPQFSPGDGIFEGGGAFGETRLNRETFEFIKRNCLWSKDGLRRYAQAYQDGKKPLIVFPPGAMEVKAAWIDLEREKVPKEKWNTFYSADYKGKKYGLMTLHVITKDIPNWFWASFHHKDQLSFGDKLEPGIETPDEFGQPSALKGTVWENYVLGGTQIEFDSSTGAPTMLSDAHVEKGFVRSSCITCHSTAVISPDDTKSVASQAAAMCILTPTVPEFDLDPKGCREIIGDKYFMKDDKLVAERGAPLPEWYMKNDKLFFIQTDFLYSLPQRAQKEMNSPPKRCVW</sequence>
<proteinExistence type="predicted"/>
<dbReference type="Proteomes" id="UP000620262">
    <property type="component" value="Unassembled WGS sequence"/>
</dbReference>
<comment type="caution">
    <text evidence="2">The sequence shown here is derived from an EMBL/GenBank/DDBJ whole genome shotgun (WGS) entry which is preliminary data.</text>
</comment>